<keyword evidence="5 8" id="KW-0812">Transmembrane</keyword>
<feature type="transmembrane region" description="Helical" evidence="8">
    <location>
        <begin position="153"/>
        <end position="170"/>
    </location>
</feature>
<feature type="transmembrane region" description="Helical" evidence="8">
    <location>
        <begin position="93"/>
        <end position="116"/>
    </location>
</feature>
<comment type="caution">
    <text evidence="10">The sequence shown here is derived from an EMBL/GenBank/DDBJ whole genome shotgun (WGS) entry which is preliminary data.</text>
</comment>
<feature type="domain" description="Glycosyltransferase RgtA/B/C/D-like" evidence="9">
    <location>
        <begin position="98"/>
        <end position="230"/>
    </location>
</feature>
<feature type="transmembrane region" description="Helical" evidence="8">
    <location>
        <begin position="190"/>
        <end position="210"/>
    </location>
</feature>
<keyword evidence="2" id="KW-1003">Cell membrane</keyword>
<dbReference type="InterPro" id="IPR050297">
    <property type="entry name" value="LipidA_mod_glycosyltrf_83"/>
</dbReference>
<evidence type="ECO:0000256" key="6">
    <source>
        <dbReference type="ARBA" id="ARBA00022989"/>
    </source>
</evidence>
<reference evidence="11" key="1">
    <citation type="journal article" date="2019" name="Int. J. Syst. Evol. Microbiol.">
        <title>The Global Catalogue of Microorganisms (GCM) 10K type strain sequencing project: providing services to taxonomists for standard genome sequencing and annotation.</title>
        <authorList>
            <consortium name="The Broad Institute Genomics Platform"/>
            <consortium name="The Broad Institute Genome Sequencing Center for Infectious Disease"/>
            <person name="Wu L."/>
            <person name="Ma J."/>
        </authorList>
    </citation>
    <scope>NUCLEOTIDE SEQUENCE [LARGE SCALE GENOMIC DNA]</scope>
    <source>
        <strain evidence="11">JCM 18514</strain>
    </source>
</reference>
<feature type="transmembrane region" description="Helical" evidence="8">
    <location>
        <begin position="222"/>
        <end position="241"/>
    </location>
</feature>
<organism evidence="10 11">
    <name type="scientific">Arthrobacter gyeryongensis</name>
    <dbReference type="NCBI Taxonomy" id="1650592"/>
    <lineage>
        <taxon>Bacteria</taxon>
        <taxon>Bacillati</taxon>
        <taxon>Actinomycetota</taxon>
        <taxon>Actinomycetes</taxon>
        <taxon>Micrococcales</taxon>
        <taxon>Micrococcaceae</taxon>
        <taxon>Arthrobacter</taxon>
    </lineage>
</organism>
<evidence type="ECO:0000256" key="5">
    <source>
        <dbReference type="ARBA" id="ARBA00022692"/>
    </source>
</evidence>
<proteinExistence type="predicted"/>
<evidence type="ECO:0000256" key="8">
    <source>
        <dbReference type="SAM" id="Phobius"/>
    </source>
</evidence>
<feature type="transmembrane region" description="Helical" evidence="8">
    <location>
        <begin position="281"/>
        <end position="303"/>
    </location>
</feature>
<feature type="transmembrane region" description="Helical" evidence="8">
    <location>
        <begin position="310"/>
        <end position="330"/>
    </location>
</feature>
<evidence type="ECO:0000256" key="2">
    <source>
        <dbReference type="ARBA" id="ARBA00022475"/>
    </source>
</evidence>
<keyword evidence="6 8" id="KW-1133">Transmembrane helix</keyword>
<dbReference type="Pfam" id="PF13231">
    <property type="entry name" value="PMT_2"/>
    <property type="match status" value="1"/>
</dbReference>
<evidence type="ECO:0000313" key="11">
    <source>
        <dbReference type="Proteomes" id="UP001500200"/>
    </source>
</evidence>
<feature type="transmembrane region" description="Helical" evidence="8">
    <location>
        <begin position="20"/>
        <end position="40"/>
    </location>
</feature>
<evidence type="ECO:0000256" key="4">
    <source>
        <dbReference type="ARBA" id="ARBA00022679"/>
    </source>
</evidence>
<dbReference type="PANTHER" id="PTHR33908">
    <property type="entry name" value="MANNOSYLTRANSFERASE YKCB-RELATED"/>
    <property type="match status" value="1"/>
</dbReference>
<keyword evidence="7 8" id="KW-0472">Membrane</keyword>
<dbReference type="RefSeq" id="WP_345451641.1">
    <property type="nucleotide sequence ID" value="NZ_BAABKK010000027.1"/>
</dbReference>
<feature type="transmembrane region" description="Helical" evidence="8">
    <location>
        <begin position="350"/>
        <end position="368"/>
    </location>
</feature>
<keyword evidence="11" id="KW-1185">Reference proteome</keyword>
<dbReference type="Proteomes" id="UP001500200">
    <property type="component" value="Unassembled WGS sequence"/>
</dbReference>
<evidence type="ECO:0000256" key="3">
    <source>
        <dbReference type="ARBA" id="ARBA00022676"/>
    </source>
</evidence>
<keyword evidence="3" id="KW-0328">Glycosyltransferase</keyword>
<dbReference type="InterPro" id="IPR038731">
    <property type="entry name" value="RgtA/B/C-like"/>
</dbReference>
<protein>
    <recommendedName>
        <fullName evidence="9">Glycosyltransferase RgtA/B/C/D-like domain-containing protein</fullName>
    </recommendedName>
</protein>
<gene>
    <name evidence="10" type="ORF">GCM10023346_37670</name>
</gene>
<evidence type="ECO:0000256" key="1">
    <source>
        <dbReference type="ARBA" id="ARBA00004651"/>
    </source>
</evidence>
<name>A0ABP9SMA3_9MICC</name>
<evidence type="ECO:0000313" key="10">
    <source>
        <dbReference type="EMBL" id="GAA5199007.1"/>
    </source>
</evidence>
<accession>A0ABP9SMA3</accession>
<sequence>MTVQVPKEETVRPISRPDRIQRWLIVFAAVLSVAAFAYFYGKDTILSYSDAVSHLEIARRVIDGATPGFAQLGSVWLPLPHLLALPFVWVDSLYYSGVAGSIPSMAAFVVTAGLLYKITWTLTGNKLAGALSAAVFMTNPNVLYMQSTPMTELPLFACMAGMVYGVQRWIQTDHHRYLFGAGVAGLVGTLTRYEAWVLFAVLVAVVIFSARRKGYSYLRLEGLTLAFVYVGGLGVAAWLGWNLIIFGNAFDFENGPYAKPSLWVDAGDQNIGNWWHSLETYSLAIVDNLSVAVSLMALLGLVAVVAKERFALPTLPSLSLLTLVPFFVIALEQGQRPLHIEPLNGDNYNARFGLLIILPGSILIGYLANSFREHIKVTTFIGPLCVSIAVLVSVNNLATNNIVTLSEATRMSQNSQRKSIDEASSFLRAHYSEGKVLVQSFGNEILLFKTQIPPSKTIYEGSYQTWQPALNDPVASNIRWIVMRSEDQVYQDLHNSRLLDNYDLAYANDAYSIYKERA</sequence>
<keyword evidence="4" id="KW-0808">Transferase</keyword>
<comment type="subcellular location">
    <subcellularLocation>
        <location evidence="1">Cell membrane</location>
        <topology evidence="1">Multi-pass membrane protein</topology>
    </subcellularLocation>
</comment>
<dbReference type="PANTHER" id="PTHR33908:SF11">
    <property type="entry name" value="MEMBRANE PROTEIN"/>
    <property type="match status" value="1"/>
</dbReference>
<dbReference type="EMBL" id="BAABKK010000027">
    <property type="protein sequence ID" value="GAA5199007.1"/>
    <property type="molecule type" value="Genomic_DNA"/>
</dbReference>
<evidence type="ECO:0000256" key="7">
    <source>
        <dbReference type="ARBA" id="ARBA00023136"/>
    </source>
</evidence>
<evidence type="ECO:0000259" key="9">
    <source>
        <dbReference type="Pfam" id="PF13231"/>
    </source>
</evidence>